<dbReference type="Proteomes" id="UP000283627">
    <property type="component" value="Unassembled WGS sequence"/>
</dbReference>
<reference evidence="1 2" key="1">
    <citation type="submission" date="2016-10" db="EMBL/GenBank/DDBJ databases">
        <title>Comparative genome analysis of multiple Pseudomonas spp. focuses on biocontrol and plant growth promoting traits.</title>
        <authorList>
            <person name="Tao X.-Y."/>
            <person name="Taylor C.G."/>
        </authorList>
    </citation>
    <scope>NUCLEOTIDE SEQUENCE [LARGE SCALE GENOMIC DNA]</scope>
    <source>
        <strain evidence="1 2">39A2</strain>
    </source>
</reference>
<sequence length="92" mass="10661">MSFLKARKALIKDGWKPNPTYSGEPGVEKIYMRKGFIEFESCTVGIQYCDLNYKKNEICLGVATIGEEVKDMKIYSWNFECPEPEQEHQDSE</sequence>
<evidence type="ECO:0000313" key="1">
    <source>
        <dbReference type="EMBL" id="RON57509.1"/>
    </source>
</evidence>
<accession>A0A423KQQ7</accession>
<dbReference type="AlphaFoldDB" id="A0A423KQQ7"/>
<gene>
    <name evidence="1" type="ORF">BK665_05280</name>
</gene>
<evidence type="ECO:0000313" key="2">
    <source>
        <dbReference type="Proteomes" id="UP000283627"/>
    </source>
</evidence>
<organism evidence="1 2">
    <name type="scientific">Pseudomonas frederiksbergensis</name>
    <dbReference type="NCBI Taxonomy" id="104087"/>
    <lineage>
        <taxon>Bacteria</taxon>
        <taxon>Pseudomonadati</taxon>
        <taxon>Pseudomonadota</taxon>
        <taxon>Gammaproteobacteria</taxon>
        <taxon>Pseudomonadales</taxon>
        <taxon>Pseudomonadaceae</taxon>
        <taxon>Pseudomonas</taxon>
    </lineage>
</organism>
<comment type="caution">
    <text evidence="1">The sequence shown here is derived from an EMBL/GenBank/DDBJ whole genome shotgun (WGS) entry which is preliminary data.</text>
</comment>
<protein>
    <submittedName>
        <fullName evidence="1">Uncharacterized protein</fullName>
    </submittedName>
</protein>
<proteinExistence type="predicted"/>
<dbReference type="OrthoDB" id="6912729at2"/>
<dbReference type="EMBL" id="MOBP01000003">
    <property type="protein sequence ID" value="RON57509.1"/>
    <property type="molecule type" value="Genomic_DNA"/>
</dbReference>
<name>A0A423KQQ7_9PSED</name>